<feature type="compositionally biased region" description="Basic and acidic residues" evidence="1">
    <location>
        <begin position="299"/>
        <end position="321"/>
    </location>
</feature>
<proteinExistence type="predicted"/>
<name>A0A9P6N0P8_9FUNG</name>
<evidence type="ECO:0000313" key="3">
    <source>
        <dbReference type="EMBL" id="KAG0020901.1"/>
    </source>
</evidence>
<feature type="transmembrane region" description="Helical" evidence="2">
    <location>
        <begin position="169"/>
        <end position="190"/>
    </location>
</feature>
<dbReference type="OrthoDB" id="206005at2759"/>
<dbReference type="EMBL" id="JAAAID010000189">
    <property type="protein sequence ID" value="KAG0020901.1"/>
    <property type="molecule type" value="Genomic_DNA"/>
</dbReference>
<evidence type="ECO:0000313" key="4">
    <source>
        <dbReference type="Proteomes" id="UP000703661"/>
    </source>
</evidence>
<feature type="transmembrane region" description="Helical" evidence="2">
    <location>
        <begin position="90"/>
        <end position="107"/>
    </location>
</feature>
<keyword evidence="2" id="KW-0472">Membrane</keyword>
<keyword evidence="4" id="KW-1185">Reference proteome</keyword>
<feature type="compositionally biased region" description="Basic residues" evidence="1">
    <location>
        <begin position="368"/>
        <end position="378"/>
    </location>
</feature>
<dbReference type="Proteomes" id="UP000703661">
    <property type="component" value="Unassembled WGS sequence"/>
</dbReference>
<comment type="caution">
    <text evidence="3">The sequence shown here is derived from an EMBL/GenBank/DDBJ whole genome shotgun (WGS) entry which is preliminary data.</text>
</comment>
<keyword evidence="2" id="KW-0812">Transmembrane</keyword>
<protein>
    <submittedName>
        <fullName evidence="3">Uncharacterized protein</fullName>
    </submittedName>
</protein>
<reference evidence="3" key="1">
    <citation type="journal article" date="2020" name="Fungal Divers.">
        <title>Resolving the Mortierellaceae phylogeny through synthesis of multi-gene phylogenetics and phylogenomics.</title>
        <authorList>
            <person name="Vandepol N."/>
            <person name="Liber J."/>
            <person name="Desiro A."/>
            <person name="Na H."/>
            <person name="Kennedy M."/>
            <person name="Barry K."/>
            <person name="Grigoriev I.V."/>
            <person name="Miller A.N."/>
            <person name="O'Donnell K."/>
            <person name="Stajich J.E."/>
            <person name="Bonito G."/>
        </authorList>
    </citation>
    <scope>NUCLEOTIDE SEQUENCE</scope>
    <source>
        <strain evidence="3">NRRL 2769</strain>
    </source>
</reference>
<organism evidence="3 4">
    <name type="scientific">Entomortierella chlamydospora</name>
    <dbReference type="NCBI Taxonomy" id="101097"/>
    <lineage>
        <taxon>Eukaryota</taxon>
        <taxon>Fungi</taxon>
        <taxon>Fungi incertae sedis</taxon>
        <taxon>Mucoromycota</taxon>
        <taxon>Mortierellomycotina</taxon>
        <taxon>Mortierellomycetes</taxon>
        <taxon>Mortierellales</taxon>
        <taxon>Mortierellaceae</taxon>
        <taxon>Entomortierella</taxon>
    </lineage>
</organism>
<feature type="region of interest" description="Disordered" evidence="1">
    <location>
        <begin position="299"/>
        <end position="378"/>
    </location>
</feature>
<gene>
    <name evidence="3" type="ORF">BGZ80_003372</name>
</gene>
<evidence type="ECO:0000256" key="2">
    <source>
        <dbReference type="SAM" id="Phobius"/>
    </source>
</evidence>
<sequence length="378" mass="41185">MALFNSQWASALVELPTLTFHHALLPLSIFFTLHGIRITIFYRQAIKQAAEQSADELPHIPWGQALLSVLAMALGGGSTTSVLLGMPPSWLGSNIVIPTYALSFFLIQYTSLYDFLMDVVPPAVLDSVLIIADGSLRALSISKLGVDGSRMRFLADSHQGGTGGLTEPWFAMLLLGMISGSGGGMLADLLRLKTHQWTFSTPSFVHAASFDMKASLLSSFFYAASTSPQLYSVLRGNSVEEGGKVSLLEGNDAKAMTMLVMCTLMLGQRAEPTIYRLTGFSLSPSRWIDSLQTKIVSAGRRDTNDNEDETVKMTKIRHGDETAEEGEEEGYTRKSTRGRRKSGSVSKRLVSPEPAGLSVDIPTTRNSTRIRKSARKDL</sequence>
<feature type="transmembrane region" description="Helical" evidence="2">
    <location>
        <begin position="20"/>
        <end position="42"/>
    </location>
</feature>
<keyword evidence="2" id="KW-1133">Transmembrane helix</keyword>
<evidence type="ECO:0000256" key="1">
    <source>
        <dbReference type="SAM" id="MobiDB-lite"/>
    </source>
</evidence>
<accession>A0A9P6N0P8</accession>
<dbReference type="AlphaFoldDB" id="A0A9P6N0P8"/>